<keyword evidence="6 8" id="KW-0675">Receptor</keyword>
<feature type="transmembrane region" description="Helical" evidence="10">
    <location>
        <begin position="149"/>
        <end position="169"/>
    </location>
</feature>
<dbReference type="PANTHER" id="PTHR24243">
    <property type="entry name" value="G-PROTEIN COUPLED RECEPTOR"/>
    <property type="match status" value="1"/>
</dbReference>
<feature type="transmembrane region" description="Helical" evidence="10">
    <location>
        <begin position="409"/>
        <end position="428"/>
    </location>
</feature>
<evidence type="ECO:0000313" key="13">
    <source>
        <dbReference type="Proteomes" id="UP001186944"/>
    </source>
</evidence>
<feature type="compositionally biased region" description="Basic and acidic residues" evidence="9">
    <location>
        <begin position="330"/>
        <end position="344"/>
    </location>
</feature>
<feature type="region of interest" description="Disordered" evidence="9">
    <location>
        <begin position="241"/>
        <end position="288"/>
    </location>
</feature>
<dbReference type="PRINTS" id="PR00237">
    <property type="entry name" value="GPCRRHODOPSN"/>
</dbReference>
<dbReference type="PROSITE" id="PS00237">
    <property type="entry name" value="G_PROTEIN_RECEP_F1_1"/>
    <property type="match status" value="1"/>
</dbReference>
<evidence type="ECO:0000256" key="9">
    <source>
        <dbReference type="SAM" id="MobiDB-lite"/>
    </source>
</evidence>
<feature type="compositionally biased region" description="Polar residues" evidence="9">
    <location>
        <begin position="250"/>
        <end position="275"/>
    </location>
</feature>
<protein>
    <recommendedName>
        <fullName evidence="11">G-protein coupled receptors family 1 profile domain-containing protein</fullName>
    </recommendedName>
</protein>
<evidence type="ECO:0000256" key="10">
    <source>
        <dbReference type="SAM" id="Phobius"/>
    </source>
</evidence>
<evidence type="ECO:0000256" key="7">
    <source>
        <dbReference type="ARBA" id="ARBA00023224"/>
    </source>
</evidence>
<evidence type="ECO:0000256" key="2">
    <source>
        <dbReference type="ARBA" id="ARBA00022692"/>
    </source>
</evidence>
<feature type="transmembrane region" description="Helical" evidence="10">
    <location>
        <begin position="107"/>
        <end position="128"/>
    </location>
</feature>
<organism evidence="12 13">
    <name type="scientific">Pinctada imbricata</name>
    <name type="common">Atlantic pearl-oyster</name>
    <name type="synonym">Pinctada martensii</name>
    <dbReference type="NCBI Taxonomy" id="66713"/>
    <lineage>
        <taxon>Eukaryota</taxon>
        <taxon>Metazoa</taxon>
        <taxon>Spiralia</taxon>
        <taxon>Lophotrochozoa</taxon>
        <taxon>Mollusca</taxon>
        <taxon>Bivalvia</taxon>
        <taxon>Autobranchia</taxon>
        <taxon>Pteriomorphia</taxon>
        <taxon>Pterioida</taxon>
        <taxon>Pterioidea</taxon>
        <taxon>Pteriidae</taxon>
        <taxon>Pinctada</taxon>
    </lineage>
</organism>
<dbReference type="InterPro" id="IPR017452">
    <property type="entry name" value="GPCR_Rhodpsn_7TM"/>
</dbReference>
<evidence type="ECO:0000256" key="1">
    <source>
        <dbReference type="ARBA" id="ARBA00004141"/>
    </source>
</evidence>
<feature type="transmembrane region" description="Helical" evidence="10">
    <location>
        <begin position="367"/>
        <end position="389"/>
    </location>
</feature>
<keyword evidence="7 8" id="KW-0807">Transducer</keyword>
<gene>
    <name evidence="12" type="ORF">FSP39_004233</name>
</gene>
<feature type="domain" description="G-protein coupled receptors family 1 profile" evidence="11">
    <location>
        <begin position="48"/>
        <end position="425"/>
    </location>
</feature>
<evidence type="ECO:0000313" key="12">
    <source>
        <dbReference type="EMBL" id="KAK3101529.1"/>
    </source>
</evidence>
<dbReference type="GO" id="GO:0016020">
    <property type="term" value="C:membrane"/>
    <property type="evidence" value="ECO:0007669"/>
    <property type="project" value="UniProtKB-SubCell"/>
</dbReference>
<keyword evidence="13" id="KW-1185">Reference proteome</keyword>
<dbReference type="GO" id="GO:0004930">
    <property type="term" value="F:G protein-coupled receptor activity"/>
    <property type="evidence" value="ECO:0007669"/>
    <property type="project" value="UniProtKB-KW"/>
</dbReference>
<dbReference type="PANTHER" id="PTHR24243:SF208">
    <property type="entry name" value="PYROKININ-1 RECEPTOR"/>
    <property type="match status" value="1"/>
</dbReference>
<reference evidence="12" key="1">
    <citation type="submission" date="2019-08" db="EMBL/GenBank/DDBJ databases">
        <title>The improved chromosome-level genome for the pearl oyster Pinctada fucata martensii using PacBio sequencing and Hi-C.</title>
        <authorList>
            <person name="Zheng Z."/>
        </authorList>
    </citation>
    <scope>NUCLEOTIDE SEQUENCE</scope>
    <source>
        <strain evidence="12">ZZ-2019</strain>
        <tissue evidence="12">Adductor muscle</tissue>
    </source>
</reference>
<comment type="similarity">
    <text evidence="8">Belongs to the G-protein coupled receptor 1 family.</text>
</comment>
<evidence type="ECO:0000256" key="5">
    <source>
        <dbReference type="ARBA" id="ARBA00023136"/>
    </source>
</evidence>
<keyword evidence="5 10" id="KW-0472">Membrane</keyword>
<keyword evidence="2 8" id="KW-0812">Transmembrane</keyword>
<dbReference type="Proteomes" id="UP001186944">
    <property type="component" value="Unassembled WGS sequence"/>
</dbReference>
<dbReference type="EMBL" id="VSWD01000005">
    <property type="protein sequence ID" value="KAK3101529.1"/>
    <property type="molecule type" value="Genomic_DNA"/>
</dbReference>
<evidence type="ECO:0000256" key="4">
    <source>
        <dbReference type="ARBA" id="ARBA00023040"/>
    </source>
</evidence>
<name>A0AA88YMC0_PINIB</name>
<evidence type="ECO:0000256" key="3">
    <source>
        <dbReference type="ARBA" id="ARBA00022989"/>
    </source>
</evidence>
<feature type="transmembrane region" description="Helical" evidence="10">
    <location>
        <begin position="35"/>
        <end position="57"/>
    </location>
</feature>
<dbReference type="AlphaFoldDB" id="A0AA88YMC0"/>
<feature type="region of interest" description="Disordered" evidence="9">
    <location>
        <begin position="309"/>
        <end position="353"/>
    </location>
</feature>
<comment type="subcellular location">
    <subcellularLocation>
        <location evidence="1">Membrane</location>
        <topology evidence="1">Multi-pass membrane protein</topology>
    </subcellularLocation>
</comment>
<accession>A0AA88YMC0</accession>
<dbReference type="CDD" id="cd00637">
    <property type="entry name" value="7tm_classA_rhodopsin-like"/>
    <property type="match status" value="1"/>
</dbReference>
<dbReference type="InterPro" id="IPR000276">
    <property type="entry name" value="GPCR_Rhodpsn"/>
</dbReference>
<evidence type="ECO:0000256" key="8">
    <source>
        <dbReference type="RuleBase" id="RU000688"/>
    </source>
</evidence>
<comment type="caution">
    <text evidence="12">The sequence shown here is derived from an EMBL/GenBank/DDBJ whole genome shotgun (WGS) entry which is preliminary data.</text>
</comment>
<feature type="transmembrane region" description="Helical" evidence="10">
    <location>
        <begin position="196"/>
        <end position="219"/>
    </location>
</feature>
<dbReference type="Gene3D" id="1.20.1070.10">
    <property type="entry name" value="Rhodopsin 7-helix transmembrane proteins"/>
    <property type="match status" value="1"/>
</dbReference>
<keyword evidence="3 10" id="KW-1133">Transmembrane helix</keyword>
<dbReference type="Pfam" id="PF00001">
    <property type="entry name" value="7tm_1"/>
    <property type="match status" value="1"/>
</dbReference>
<evidence type="ECO:0000256" key="6">
    <source>
        <dbReference type="ARBA" id="ARBA00023170"/>
    </source>
</evidence>
<dbReference type="SUPFAM" id="SSF81321">
    <property type="entry name" value="Family A G protein-coupled receptor-like"/>
    <property type="match status" value="1"/>
</dbReference>
<feature type="transmembrane region" description="Helical" evidence="10">
    <location>
        <begin position="69"/>
        <end position="87"/>
    </location>
</feature>
<dbReference type="PROSITE" id="PS50262">
    <property type="entry name" value="G_PROTEIN_RECEP_F1_2"/>
    <property type="match status" value="1"/>
</dbReference>
<sequence length="466" mass="52882">MGEATDHVTTMHNLTSSQSTMTSYDPVTKGTLPTIIFVSILSVIGFIGNTHVLVIFIFKVKAKSTYTTYVIFLAFIDLLVSVIHMPGEIIDLQYPYGFWTSISCRLFRLNNFFLSTLSVIVLLVVAIDRYKRVCRTLRKQWSVSFSRKLLIGTIPMSLILTFPSVILFGNRSVDIDNTTTVQTCFINDEYKDTYFVVIWIGFIYIMTIVAGFILIFTYVSIGLHIKRQTVERAQLTKRVHTITKAEGPKSNGTNVSESVNHTQSTHVQESSQDSVKSGAKCSENNDNSMDIARSKEMINVTVESDNKMQISNQSINAKKENISKTSNSTRVKDEEMEAPKRENSETNQPSKFLPTTQTKEANKITKITFVITIVFVICHVPYLSFGIILGIHPEFKQDLNEFELALYRLAMRLTLLNNVCNPFVYGIYDNRFIRLCKEMYKWCFLCKTSPNENLSSKSNTSNSSDL</sequence>
<proteinExistence type="inferred from homology"/>
<keyword evidence="4 8" id="KW-0297">G-protein coupled receptor</keyword>
<evidence type="ECO:0000259" key="11">
    <source>
        <dbReference type="PROSITE" id="PS50262"/>
    </source>
</evidence>